<proteinExistence type="inferred from homology"/>
<protein>
    <recommendedName>
        <fullName evidence="7 8">Glutamate racemase</fullName>
        <ecNumber evidence="2 8">5.1.1.3</ecNumber>
    </recommendedName>
</protein>
<dbReference type="GO" id="GO:0008360">
    <property type="term" value="P:regulation of cell shape"/>
    <property type="evidence" value="ECO:0007669"/>
    <property type="project" value="UniProtKB-KW"/>
</dbReference>
<gene>
    <name evidence="8" type="primary">murI</name>
    <name evidence="9" type="ORF">SAMN04490178_12333</name>
</gene>
<accession>A0A1H8XFF8</accession>
<dbReference type="PANTHER" id="PTHR21198">
    <property type="entry name" value="GLUTAMATE RACEMASE"/>
    <property type="match status" value="1"/>
</dbReference>
<evidence type="ECO:0000256" key="4">
    <source>
        <dbReference type="ARBA" id="ARBA00022984"/>
    </source>
</evidence>
<dbReference type="EMBL" id="FODY01000023">
    <property type="protein sequence ID" value="SEP38589.1"/>
    <property type="molecule type" value="Genomic_DNA"/>
</dbReference>
<sequence length="268" mass="30241">MKIGFFDSGIGGMTVLYHALRLLPKEDYIYYADTKHVPYGEKSKADVRKYIFEAVDFLVRQGIKALVIACNTATSVAARELREKYDFPIIGIEPAVKPAILKSQERGRRVLVFTTSLTLREEKFNNLVARLDEDHIVDGLALPGLVEFAERFEFSEAVVRPYLTARLAPYKLAEYGTVVLGCTHFPFYKDTMQTIFTPEVDIIDGGKGTAENLARTLQKTSQLQQGTGSVEYYMSGSKVQDPQLLQQYARLLERLHILDNLQAPISHK</sequence>
<dbReference type="STRING" id="112903.SAMN04490178_12333"/>
<dbReference type="NCBIfam" id="TIGR00067">
    <property type="entry name" value="glut_race"/>
    <property type="match status" value="1"/>
</dbReference>
<dbReference type="PANTHER" id="PTHR21198:SF3">
    <property type="entry name" value="GLUTAMATE RACEMASE"/>
    <property type="match status" value="1"/>
</dbReference>
<feature type="binding site" evidence="8">
    <location>
        <begin position="71"/>
        <end position="72"/>
    </location>
    <ligand>
        <name>substrate</name>
    </ligand>
</feature>
<dbReference type="GO" id="GO:0008881">
    <property type="term" value="F:glutamate racemase activity"/>
    <property type="evidence" value="ECO:0007669"/>
    <property type="project" value="UniProtKB-UniRule"/>
</dbReference>
<dbReference type="OrthoDB" id="9801055at2"/>
<evidence type="ECO:0000256" key="2">
    <source>
        <dbReference type="ARBA" id="ARBA00013090"/>
    </source>
</evidence>
<dbReference type="PROSITE" id="PS00923">
    <property type="entry name" value="ASP_GLU_RACEMASE_1"/>
    <property type="match status" value="1"/>
</dbReference>
<evidence type="ECO:0000256" key="5">
    <source>
        <dbReference type="ARBA" id="ARBA00023235"/>
    </source>
</evidence>
<evidence type="ECO:0000313" key="9">
    <source>
        <dbReference type="EMBL" id="SEP38589.1"/>
    </source>
</evidence>
<keyword evidence="3 8" id="KW-0133">Cell shape</keyword>
<name>A0A1H8XFF8_9FIRM</name>
<evidence type="ECO:0000256" key="6">
    <source>
        <dbReference type="ARBA" id="ARBA00023316"/>
    </source>
</evidence>
<dbReference type="InterPro" id="IPR015942">
    <property type="entry name" value="Asp/Glu/hydantoin_racemase"/>
</dbReference>
<dbReference type="Proteomes" id="UP000198847">
    <property type="component" value="Unassembled WGS sequence"/>
</dbReference>
<dbReference type="Gene3D" id="3.40.50.1860">
    <property type="match status" value="2"/>
</dbReference>
<comment type="pathway">
    <text evidence="8">Cell wall biogenesis; peptidoglycan biosynthesis.</text>
</comment>
<comment type="catalytic activity">
    <reaction evidence="1 8">
        <text>L-glutamate = D-glutamate</text>
        <dbReference type="Rhea" id="RHEA:12813"/>
        <dbReference type="ChEBI" id="CHEBI:29985"/>
        <dbReference type="ChEBI" id="CHEBI:29986"/>
        <dbReference type="EC" id="5.1.1.3"/>
    </reaction>
</comment>
<feature type="active site" description="Proton donor/acceptor" evidence="8">
    <location>
        <position position="70"/>
    </location>
</feature>
<feature type="binding site" evidence="8">
    <location>
        <begin position="7"/>
        <end position="8"/>
    </location>
    <ligand>
        <name>substrate</name>
    </ligand>
</feature>
<dbReference type="Pfam" id="PF01177">
    <property type="entry name" value="Asp_Glu_race"/>
    <property type="match status" value="1"/>
</dbReference>
<dbReference type="GO" id="GO:0071555">
    <property type="term" value="P:cell wall organization"/>
    <property type="evidence" value="ECO:0007669"/>
    <property type="project" value="UniProtKB-KW"/>
</dbReference>
<keyword evidence="5 8" id="KW-0413">Isomerase</keyword>
<feature type="binding site" evidence="8">
    <location>
        <begin position="183"/>
        <end position="184"/>
    </location>
    <ligand>
        <name>substrate</name>
    </ligand>
</feature>
<evidence type="ECO:0000256" key="1">
    <source>
        <dbReference type="ARBA" id="ARBA00001602"/>
    </source>
</evidence>
<evidence type="ECO:0000313" key="10">
    <source>
        <dbReference type="Proteomes" id="UP000198847"/>
    </source>
</evidence>
<dbReference type="EC" id="5.1.1.3" evidence="2 8"/>
<dbReference type="RefSeq" id="WP_091749848.1">
    <property type="nucleotide sequence ID" value="NZ_FODY01000023.1"/>
</dbReference>
<dbReference type="SUPFAM" id="SSF53681">
    <property type="entry name" value="Aspartate/glutamate racemase"/>
    <property type="match status" value="2"/>
</dbReference>
<evidence type="ECO:0000256" key="3">
    <source>
        <dbReference type="ARBA" id="ARBA00022960"/>
    </source>
</evidence>
<evidence type="ECO:0000256" key="8">
    <source>
        <dbReference type="HAMAP-Rule" id="MF_00258"/>
    </source>
</evidence>
<comment type="similarity">
    <text evidence="8">Belongs to the aspartate/glutamate racemases family.</text>
</comment>
<organism evidence="9 10">
    <name type="scientific">Propionispora vibrioides</name>
    <dbReference type="NCBI Taxonomy" id="112903"/>
    <lineage>
        <taxon>Bacteria</taxon>
        <taxon>Bacillati</taxon>
        <taxon>Bacillota</taxon>
        <taxon>Negativicutes</taxon>
        <taxon>Selenomonadales</taxon>
        <taxon>Sporomusaceae</taxon>
        <taxon>Propionispora</taxon>
    </lineage>
</organism>
<dbReference type="FunFam" id="3.40.50.1860:FF:000002">
    <property type="entry name" value="Glutamate racemase"/>
    <property type="match status" value="1"/>
</dbReference>
<dbReference type="GO" id="GO:0009252">
    <property type="term" value="P:peptidoglycan biosynthetic process"/>
    <property type="evidence" value="ECO:0007669"/>
    <property type="project" value="UniProtKB-UniRule"/>
</dbReference>
<feature type="binding site" evidence="8">
    <location>
        <begin position="39"/>
        <end position="40"/>
    </location>
    <ligand>
        <name>substrate</name>
    </ligand>
</feature>
<dbReference type="InterPro" id="IPR001920">
    <property type="entry name" value="Asp/Glu_race"/>
</dbReference>
<keyword evidence="6 8" id="KW-0961">Cell wall biogenesis/degradation</keyword>
<dbReference type="UniPathway" id="UPA00219"/>
<feature type="active site" description="Proton donor/acceptor" evidence="8">
    <location>
        <position position="182"/>
    </location>
</feature>
<keyword evidence="10" id="KW-1185">Reference proteome</keyword>
<dbReference type="InterPro" id="IPR004391">
    <property type="entry name" value="Glu_race"/>
</dbReference>
<reference evidence="9 10" key="1">
    <citation type="submission" date="2016-10" db="EMBL/GenBank/DDBJ databases">
        <authorList>
            <person name="de Groot N.N."/>
        </authorList>
    </citation>
    <scope>NUCLEOTIDE SEQUENCE [LARGE SCALE GENOMIC DNA]</scope>
    <source>
        <strain evidence="9 10">DSM 13305</strain>
    </source>
</reference>
<comment type="function">
    <text evidence="8">Provides the (R)-glutamate required for cell wall biosynthesis.</text>
</comment>
<dbReference type="HAMAP" id="MF_00258">
    <property type="entry name" value="Glu_racemase"/>
    <property type="match status" value="1"/>
</dbReference>
<dbReference type="AlphaFoldDB" id="A0A1H8XFF8"/>
<evidence type="ECO:0000256" key="7">
    <source>
        <dbReference type="ARBA" id="ARBA00070053"/>
    </source>
</evidence>
<dbReference type="InterPro" id="IPR018187">
    <property type="entry name" value="Asp/Glu_racemase_AS_1"/>
</dbReference>
<keyword evidence="4 8" id="KW-0573">Peptidoglycan synthesis</keyword>